<accession>A0A1B0A8C5</accession>
<dbReference type="EnsemblMetazoa" id="GPAI037504-RA">
    <property type="protein sequence ID" value="GPAI037504-PA"/>
    <property type="gene ID" value="GPAI037504"/>
</dbReference>
<name>A0A1B0A8C5_GLOPL</name>
<evidence type="ECO:0000313" key="1">
    <source>
        <dbReference type="EnsemblMetazoa" id="GPAI037504-PA"/>
    </source>
</evidence>
<reference evidence="1" key="2">
    <citation type="submission" date="2020-05" db="UniProtKB">
        <authorList>
            <consortium name="EnsemblMetazoa"/>
        </authorList>
    </citation>
    <scope>IDENTIFICATION</scope>
    <source>
        <strain evidence="1">IAEA</strain>
    </source>
</reference>
<dbReference type="VEuPathDB" id="VectorBase:GPAI037504"/>
<dbReference type="Proteomes" id="UP000092445">
    <property type="component" value="Unassembled WGS sequence"/>
</dbReference>
<dbReference type="AlphaFoldDB" id="A0A1B0A8C5"/>
<proteinExistence type="predicted"/>
<protein>
    <submittedName>
        <fullName evidence="1">Uncharacterized protein</fullName>
    </submittedName>
</protein>
<sequence length="145" mass="15963">MAIVVCFTSRRFAKFSYKRKPALKQMDSFYQYQDPTSEYFGARCCCLLLSEASEAISVFSSLLSFDDDDDDDDDDVNVASRREFSKLRAPIEKKLSNHCLSSSLNSDATDVDDVSISSSEISCGDAVVVSISFGDSLEVTLSLSS</sequence>
<keyword evidence="2" id="KW-1185">Reference proteome</keyword>
<reference evidence="2" key="1">
    <citation type="submission" date="2014-03" db="EMBL/GenBank/DDBJ databases">
        <authorList>
            <person name="Aksoy S."/>
            <person name="Warren W."/>
            <person name="Wilson R.K."/>
        </authorList>
    </citation>
    <scope>NUCLEOTIDE SEQUENCE [LARGE SCALE GENOMIC DNA]</scope>
    <source>
        <strain evidence="2">IAEA</strain>
    </source>
</reference>
<evidence type="ECO:0000313" key="2">
    <source>
        <dbReference type="Proteomes" id="UP000092445"/>
    </source>
</evidence>
<organism evidence="1 2">
    <name type="scientific">Glossina pallidipes</name>
    <name type="common">Tsetse fly</name>
    <dbReference type="NCBI Taxonomy" id="7398"/>
    <lineage>
        <taxon>Eukaryota</taxon>
        <taxon>Metazoa</taxon>
        <taxon>Ecdysozoa</taxon>
        <taxon>Arthropoda</taxon>
        <taxon>Hexapoda</taxon>
        <taxon>Insecta</taxon>
        <taxon>Pterygota</taxon>
        <taxon>Neoptera</taxon>
        <taxon>Endopterygota</taxon>
        <taxon>Diptera</taxon>
        <taxon>Brachycera</taxon>
        <taxon>Muscomorpha</taxon>
        <taxon>Hippoboscoidea</taxon>
        <taxon>Glossinidae</taxon>
        <taxon>Glossina</taxon>
    </lineage>
</organism>